<proteinExistence type="predicted"/>
<accession>A0A6C0DM58</accession>
<organism evidence="1">
    <name type="scientific">viral metagenome</name>
    <dbReference type="NCBI Taxonomy" id="1070528"/>
    <lineage>
        <taxon>unclassified sequences</taxon>
        <taxon>metagenomes</taxon>
        <taxon>organismal metagenomes</taxon>
    </lineage>
</organism>
<sequence>MIENLLSLTNCKKEYKARKALRAKWFNNTEKLLKRIN</sequence>
<name>A0A6C0DM58_9ZZZZ</name>
<dbReference type="EMBL" id="MN739643">
    <property type="protein sequence ID" value="QHT17667.1"/>
    <property type="molecule type" value="Genomic_DNA"/>
</dbReference>
<dbReference type="AlphaFoldDB" id="A0A6C0DM58"/>
<evidence type="ECO:0000313" key="1">
    <source>
        <dbReference type="EMBL" id="QHT17667.1"/>
    </source>
</evidence>
<reference evidence="1" key="1">
    <citation type="journal article" date="2020" name="Nature">
        <title>Giant virus diversity and host interactions through global metagenomics.</title>
        <authorList>
            <person name="Schulz F."/>
            <person name="Roux S."/>
            <person name="Paez-Espino D."/>
            <person name="Jungbluth S."/>
            <person name="Walsh D.A."/>
            <person name="Denef V.J."/>
            <person name="McMahon K.D."/>
            <person name="Konstantinidis K.T."/>
            <person name="Eloe-Fadrosh E.A."/>
            <person name="Kyrpides N.C."/>
            <person name="Woyke T."/>
        </authorList>
    </citation>
    <scope>NUCLEOTIDE SEQUENCE</scope>
    <source>
        <strain evidence="1">GVMAG-M-3300023174-30</strain>
    </source>
</reference>
<protein>
    <submittedName>
        <fullName evidence="1">Uncharacterized protein</fullName>
    </submittedName>
</protein>